<keyword evidence="1" id="KW-1133">Transmembrane helix</keyword>
<feature type="transmembrane region" description="Helical" evidence="1">
    <location>
        <begin position="244"/>
        <end position="267"/>
    </location>
</feature>
<dbReference type="EMBL" id="LLYW01000017">
    <property type="protein sequence ID" value="KUH33706.1"/>
    <property type="molecule type" value="Genomic_DNA"/>
</dbReference>
<dbReference type="AlphaFoldDB" id="A0A100XY49"/>
<reference evidence="3 4" key="1">
    <citation type="submission" date="2015-10" db="EMBL/GenBank/DDBJ databases">
        <title>Draft genome sequence of Thermococcus celericrescens strain DSM 17994.</title>
        <authorList>
            <person name="Hong S.-J."/>
            <person name="Park C.-E."/>
            <person name="Shin J.-H."/>
        </authorList>
    </citation>
    <scope>NUCLEOTIDE SEQUENCE [LARGE SCALE GENOMIC DNA]</scope>
    <source>
        <strain evidence="3 4">DSM 17994</strain>
    </source>
</reference>
<feature type="transmembrane region" description="Helical" evidence="1">
    <location>
        <begin position="114"/>
        <end position="131"/>
    </location>
</feature>
<feature type="transmembrane region" description="Helical" evidence="1">
    <location>
        <begin position="143"/>
        <end position="170"/>
    </location>
</feature>
<dbReference type="Gene3D" id="1.20.120.1220">
    <property type="match status" value="1"/>
</dbReference>
<name>A0A100XY49_9EURY</name>
<dbReference type="InterPro" id="IPR009639">
    <property type="entry name" value="Pept_A24A_C_arc"/>
</dbReference>
<feature type="domain" description="Peptidase A24A-predicted C-terminal archaea" evidence="2">
    <location>
        <begin position="260"/>
        <end position="368"/>
    </location>
</feature>
<sequence length="404" mass="44802">METVPLILGLLAGVLTSYTDIKTGFIFDNHAFPTLTLIGRLLGWEEEEEEESELPTWLGKIVIPAAEVGVLYYLYRGIQAHDGLLAASGFIGLILGFILGLLLYYIGAWASGDVVVLAAFSALLPLAPAAADVVPPYGTTYPLYPLAVLFNSILAVFPFIFVYSLAVLVLRKRFHALREVFVGGLRTTVEFTLWIVAVITVQAIMGSAGISSPVTGILVALVLLPVFMRLHHLGNAAGILSIGYLMYLDPTVALLTSGRVFVLIYLLKVLLSTVKFMRVEVLMEEVPVEELNEWDILGEVIHEINGEVMRDREDGLERIKHTLVSWDLGSLKPKRGRIIASPTAEGLRKEQIEELKRLVEEGRIENSFLRKKSMPFAPALFIGFLMAYFWGDIFWWLVLRVAGL</sequence>
<keyword evidence="1" id="KW-0812">Transmembrane</keyword>
<comment type="caution">
    <text evidence="3">The sequence shown here is derived from an EMBL/GenBank/DDBJ whole genome shotgun (WGS) entry which is preliminary data.</text>
</comment>
<feature type="transmembrane region" description="Helical" evidence="1">
    <location>
        <begin position="84"/>
        <end position="107"/>
    </location>
</feature>
<feature type="transmembrane region" description="Helical" evidence="1">
    <location>
        <begin position="191"/>
        <end position="224"/>
    </location>
</feature>
<keyword evidence="1" id="KW-0472">Membrane</keyword>
<dbReference type="OrthoDB" id="65749at2157"/>
<dbReference type="Proteomes" id="UP000053462">
    <property type="component" value="Unassembled WGS sequence"/>
</dbReference>
<evidence type="ECO:0000313" key="3">
    <source>
        <dbReference type="EMBL" id="KUH33706.1"/>
    </source>
</evidence>
<proteinExistence type="predicted"/>
<gene>
    <name evidence="3" type="ORF">APY94_04895</name>
</gene>
<dbReference type="Pfam" id="PF06819">
    <property type="entry name" value="Arc_PepC"/>
    <property type="match status" value="1"/>
</dbReference>
<dbReference type="RefSeq" id="WP_058938570.1">
    <property type="nucleotide sequence ID" value="NZ_LLYW01000017.1"/>
</dbReference>
<organism evidence="3 4">
    <name type="scientific">Thermococcus celericrescens</name>
    <dbReference type="NCBI Taxonomy" id="227598"/>
    <lineage>
        <taxon>Archaea</taxon>
        <taxon>Methanobacteriati</taxon>
        <taxon>Methanobacteriota</taxon>
        <taxon>Thermococci</taxon>
        <taxon>Thermococcales</taxon>
        <taxon>Thermococcaceae</taxon>
        <taxon>Thermococcus</taxon>
    </lineage>
</organism>
<protein>
    <submittedName>
        <fullName evidence="3">Transposase</fullName>
    </submittedName>
</protein>
<evidence type="ECO:0000256" key="1">
    <source>
        <dbReference type="SAM" id="Phobius"/>
    </source>
</evidence>
<feature type="transmembrane region" description="Helical" evidence="1">
    <location>
        <begin position="376"/>
        <end position="398"/>
    </location>
</feature>
<keyword evidence="4" id="KW-1185">Reference proteome</keyword>
<dbReference type="STRING" id="227598.APY94_04895"/>
<accession>A0A100XY49</accession>
<evidence type="ECO:0000259" key="2">
    <source>
        <dbReference type="Pfam" id="PF06819"/>
    </source>
</evidence>
<evidence type="ECO:0000313" key="4">
    <source>
        <dbReference type="Proteomes" id="UP000053462"/>
    </source>
</evidence>